<dbReference type="Proteomes" id="UP001208938">
    <property type="component" value="Unassembled WGS sequence"/>
</dbReference>
<evidence type="ECO:0000313" key="1">
    <source>
        <dbReference type="EMBL" id="MCW1934168.1"/>
    </source>
</evidence>
<accession>A0ABT3H393</accession>
<gene>
    <name evidence="1" type="ORF">OKW52_18380</name>
</gene>
<keyword evidence="2" id="KW-1185">Reference proteome</keyword>
<dbReference type="Pfam" id="PF09898">
    <property type="entry name" value="DUF2125"/>
    <property type="match status" value="1"/>
</dbReference>
<proteinExistence type="predicted"/>
<name>A0ABT3H393_9RHOB</name>
<sequence>MRAIKALTVLAVLATAAWCGYWFIGMRALDRAITNGLAHVPEVSAEAHHIQGFPNRFDVTLDQPRLAVDGVEWTAPFVQLFALTYRLNHLVAVFAHDQAISAHGVQATLHSSDLRASLQMEAGLDLPLDRFTLVGRDLDLQLDQSTHSFDALRLATRRVAGNEHELAVLAENVFPDPALMTGFDPDGLWPRRFEVLRADAELEFDRPLDRHLFDGPEPRLTRVTLTGGRIKSPEYDILAAGRLTPGDDGMLSGDVTLTVTGWRLLLERARAAGLLTPEYHGLLTETLAAMAVGESGDTIEAPLSVRNGDVHIGPLLLGTLPASDLQTKGFSGLSALCGTDSF</sequence>
<protein>
    <submittedName>
        <fullName evidence="1">DUF2125 domain-containing protein</fullName>
    </submittedName>
</protein>
<comment type="caution">
    <text evidence="1">The sequence shown here is derived from an EMBL/GenBank/DDBJ whole genome shotgun (WGS) entry which is preliminary data.</text>
</comment>
<reference evidence="1 2" key="1">
    <citation type="submission" date="2022-10" db="EMBL/GenBank/DDBJ databases">
        <title>Pararhodobacter sp. nov., isolated from marine algae.</title>
        <authorList>
            <person name="Choi B.J."/>
            <person name="Kim J.M."/>
            <person name="Lee J.K."/>
            <person name="Choi D.G."/>
            <person name="Jeon C.O."/>
        </authorList>
    </citation>
    <scope>NUCLEOTIDE SEQUENCE [LARGE SCALE GENOMIC DNA]</scope>
    <source>
        <strain evidence="1 2">ZQ420</strain>
    </source>
</reference>
<dbReference type="InterPro" id="IPR018666">
    <property type="entry name" value="DUF2125"/>
</dbReference>
<organism evidence="1 2">
    <name type="scientific">Pararhodobacter zhoushanensis</name>
    <dbReference type="NCBI Taxonomy" id="2479545"/>
    <lineage>
        <taxon>Bacteria</taxon>
        <taxon>Pseudomonadati</taxon>
        <taxon>Pseudomonadota</taxon>
        <taxon>Alphaproteobacteria</taxon>
        <taxon>Rhodobacterales</taxon>
        <taxon>Paracoccaceae</taxon>
        <taxon>Pararhodobacter</taxon>
    </lineage>
</organism>
<evidence type="ECO:0000313" key="2">
    <source>
        <dbReference type="Proteomes" id="UP001208938"/>
    </source>
</evidence>
<dbReference type="RefSeq" id="WP_264506988.1">
    <property type="nucleotide sequence ID" value="NZ_JAPDFL010000001.1"/>
</dbReference>
<dbReference type="EMBL" id="JAPDFL010000001">
    <property type="protein sequence ID" value="MCW1934168.1"/>
    <property type="molecule type" value="Genomic_DNA"/>
</dbReference>